<dbReference type="EMBL" id="CAJJDN010000027">
    <property type="protein sequence ID" value="CAD8071054.1"/>
    <property type="molecule type" value="Genomic_DNA"/>
</dbReference>
<name>A0A8S1M754_9CILI</name>
<evidence type="ECO:0000313" key="3">
    <source>
        <dbReference type="Proteomes" id="UP000692954"/>
    </source>
</evidence>
<proteinExistence type="predicted"/>
<accession>A0A8S1M754</accession>
<feature type="coiled-coil region" evidence="1">
    <location>
        <begin position="198"/>
        <end position="225"/>
    </location>
</feature>
<comment type="caution">
    <text evidence="2">The sequence shown here is derived from an EMBL/GenBank/DDBJ whole genome shotgun (WGS) entry which is preliminary data.</text>
</comment>
<evidence type="ECO:0000313" key="2">
    <source>
        <dbReference type="EMBL" id="CAD8071054.1"/>
    </source>
</evidence>
<evidence type="ECO:0000256" key="1">
    <source>
        <dbReference type="SAM" id="Coils"/>
    </source>
</evidence>
<reference evidence="2" key="1">
    <citation type="submission" date="2021-01" db="EMBL/GenBank/DDBJ databases">
        <authorList>
            <consortium name="Genoscope - CEA"/>
            <person name="William W."/>
        </authorList>
    </citation>
    <scope>NUCLEOTIDE SEQUENCE</scope>
</reference>
<gene>
    <name evidence="2" type="ORF">PSON_ATCC_30995.1.T0270305</name>
</gene>
<dbReference type="AlphaFoldDB" id="A0A8S1M754"/>
<protein>
    <submittedName>
        <fullName evidence="2">Uncharacterized protein</fullName>
    </submittedName>
</protein>
<keyword evidence="3" id="KW-1185">Reference proteome</keyword>
<sequence>MSISTTCDIDHSNKSLHRKYKSLHFKKHQDPLITNKPFETRTHGHQFEQNFCDYLKGDLNVSSLIQTLNCPRLTAERQIPHKERLSLKIRQQTEQRRNYLKGKIQKVRNLIKEKVAIKKPHNEEIRQGNAQTLTIVQTILDIANHKENAISYQEKLMPKSKSLKHYRLNYDNVEPICKIQRDFIETIPPRQYLKSVLENNAQLYLQELQLRAQQHQNNINKLVRLSIQNKRKDFTLFHKAAKTDRRNQDGILTIGDVQLYDYLYNTPKGVMIEKNPKYIQNVIDSGVDFRKNLGRRLLGNRHQKTHYNQDPPDNLDDSCASSLQSACEIKLDNYYGETREWKHKQFLQLPRRIKQLIALEELNQYLIFYHLGKPFTQQLISYNLNDYIHENNYNLILQPFNNIIINLVFYQCEPSHFHNVNNFRNNNQSQRLDNTLSKVPSFENLYARIRDHSYPYSYLSNVLNNSTIEPTYSLHKAQGLSSKINATLEPKKIYINQKVSFQSSQIFNQSPPKYGQSLSQIKNLVQKYNQTNNLIDLILLERDLNIIRINKITIYLMLFNQMKLQLLEIKLNHQI</sequence>
<dbReference type="Proteomes" id="UP000692954">
    <property type="component" value="Unassembled WGS sequence"/>
</dbReference>
<keyword evidence="1" id="KW-0175">Coiled coil</keyword>
<organism evidence="2 3">
    <name type="scientific">Paramecium sonneborni</name>
    <dbReference type="NCBI Taxonomy" id="65129"/>
    <lineage>
        <taxon>Eukaryota</taxon>
        <taxon>Sar</taxon>
        <taxon>Alveolata</taxon>
        <taxon>Ciliophora</taxon>
        <taxon>Intramacronucleata</taxon>
        <taxon>Oligohymenophorea</taxon>
        <taxon>Peniculida</taxon>
        <taxon>Parameciidae</taxon>
        <taxon>Paramecium</taxon>
    </lineage>
</organism>